<dbReference type="CDD" id="cd00086">
    <property type="entry name" value="homeodomain"/>
    <property type="match status" value="1"/>
</dbReference>
<dbReference type="SUPFAM" id="SSF46689">
    <property type="entry name" value="Homeodomain-like"/>
    <property type="match status" value="1"/>
</dbReference>
<evidence type="ECO:0000256" key="3">
    <source>
        <dbReference type="SAM" id="MobiDB-lite"/>
    </source>
</evidence>
<dbReference type="Proteomes" id="UP000071065">
    <property type="component" value="Chromosome"/>
</dbReference>
<dbReference type="PROSITE" id="PS50071">
    <property type="entry name" value="HOMEOBOX_2"/>
    <property type="match status" value="1"/>
</dbReference>
<reference evidence="5 6" key="1">
    <citation type="journal article" date="2016" name="Front. Microbiol.">
        <title>Genomic Insight into the Host-Endosymbiont Relationship of Endozoicomonas montiporae CL-33(T) with its Coral Host.</title>
        <authorList>
            <person name="Ding J.-Y."/>
            <person name="Shiu J.-H."/>
            <person name="Chen W.-M."/>
            <person name="Chiang Y.-R."/>
            <person name="Tang S.-L."/>
        </authorList>
    </citation>
    <scope>NUCLEOTIDE SEQUENCE [LARGE SCALE GENOMIC DNA]</scope>
    <source>
        <strain evidence="5 6">CL-33</strain>
    </source>
</reference>
<evidence type="ECO:0000256" key="1">
    <source>
        <dbReference type="ARBA" id="ARBA00023125"/>
    </source>
</evidence>
<dbReference type="Pfam" id="PF00046">
    <property type="entry name" value="Homeodomain"/>
    <property type="match status" value="1"/>
</dbReference>
<feature type="compositionally biased region" description="Polar residues" evidence="3">
    <location>
        <begin position="454"/>
        <end position="467"/>
    </location>
</feature>
<gene>
    <name evidence="5" type="ORF">EZMO1_3975</name>
</gene>
<evidence type="ECO:0000259" key="4">
    <source>
        <dbReference type="PROSITE" id="PS50071"/>
    </source>
</evidence>
<dbReference type="Gene3D" id="1.10.10.60">
    <property type="entry name" value="Homeodomain-like"/>
    <property type="match status" value="1"/>
</dbReference>
<dbReference type="SMART" id="SM00389">
    <property type="entry name" value="HOX"/>
    <property type="match status" value="1"/>
</dbReference>
<accession>A0A142BGN8</accession>
<protein>
    <recommendedName>
        <fullName evidence="4">Homeobox domain-containing protein</fullName>
    </recommendedName>
</protein>
<dbReference type="PATRIC" id="fig|570277.3.peg.4281"/>
<dbReference type="EMBL" id="CP013251">
    <property type="protein sequence ID" value="AMO57914.1"/>
    <property type="molecule type" value="Genomic_DNA"/>
</dbReference>
<feature type="compositionally biased region" description="Polar residues" evidence="3">
    <location>
        <begin position="629"/>
        <end position="640"/>
    </location>
</feature>
<dbReference type="KEGG" id="emp:EZMO1_3975"/>
<feature type="region of interest" description="Disordered" evidence="3">
    <location>
        <begin position="454"/>
        <end position="481"/>
    </location>
</feature>
<organism evidence="5 6">
    <name type="scientific">Endozoicomonas montiporae CL-33</name>
    <dbReference type="NCBI Taxonomy" id="570277"/>
    <lineage>
        <taxon>Bacteria</taxon>
        <taxon>Pseudomonadati</taxon>
        <taxon>Pseudomonadota</taxon>
        <taxon>Gammaproteobacteria</taxon>
        <taxon>Oceanospirillales</taxon>
        <taxon>Endozoicomonadaceae</taxon>
        <taxon>Endozoicomonas</taxon>
    </lineage>
</organism>
<proteinExistence type="predicted"/>
<keyword evidence="1" id="KW-0238">DNA-binding</keyword>
<evidence type="ECO:0000313" key="5">
    <source>
        <dbReference type="EMBL" id="AMO57914.1"/>
    </source>
</evidence>
<feature type="domain" description="Homeobox" evidence="4">
    <location>
        <begin position="469"/>
        <end position="529"/>
    </location>
</feature>
<evidence type="ECO:0000256" key="2">
    <source>
        <dbReference type="ARBA" id="ARBA00023155"/>
    </source>
</evidence>
<dbReference type="PANTHER" id="PTHR24339">
    <property type="entry name" value="HOMEOBOX PROTEIN EMX-RELATED"/>
    <property type="match status" value="1"/>
</dbReference>
<evidence type="ECO:0000313" key="6">
    <source>
        <dbReference type="Proteomes" id="UP000071065"/>
    </source>
</evidence>
<feature type="compositionally biased region" description="Basic and acidic residues" evidence="3">
    <location>
        <begin position="649"/>
        <end position="658"/>
    </location>
</feature>
<name>A0A142BGN8_9GAMM</name>
<dbReference type="RefSeq" id="WP_061509674.1">
    <property type="nucleotide sequence ID" value="NZ_CP013251.1"/>
</dbReference>
<dbReference type="InterPro" id="IPR050877">
    <property type="entry name" value="EMX-VAX-Noto_Homeobox_TFs"/>
</dbReference>
<dbReference type="InterPro" id="IPR001356">
    <property type="entry name" value="HD"/>
</dbReference>
<feature type="region of interest" description="Disordered" evidence="3">
    <location>
        <begin position="600"/>
        <end position="666"/>
    </location>
</feature>
<sequence length="666" mass="74306">MACYFIQPWLALRASIALLLVLFTCKSQSDLANHIISFTATDFTATDFTATDFTATDSTAPDSSIQKSNGFYCLKKDNSQHFCSLTGLPSKNTTPTFVRVQSSSLLTVNINNDSKDPGRLLINNDEIVVVSLNEQPETIELKLRDKIKHLPESQTDSGNSYCQTVPEQEDILSCYMYPGDTVRIKTPAELLLGNKTRYSDAYAELTTGEPKDASHQTFPPDDFTNGSFLVLNTRKTTPSSEEQKPLHSPDTFITALVTAKMQLLLEMTGNNLHHRGRYTIVPDSFNQELLLSPKTKFPAYDLSVKPDKSYTTVITYMFGSSFKKPGYYGYCDDDLAHLIIGFRRQYDEGRIWLALLDGVTFQEYLFDQLSQGAYSQYPRDYLLYCLSFLETRPASGTNPPHIQHCTYGQYPSNIACAIVTAPNSRAGSGQTLLQSSKPLARKAGNEKLPVKNRQLFTKRQQTAQTPGTPDKKRRRGKFTPEQKRILESAFKENNYLPPKGQQRIAAKAKMTTIQVRDWFQNRRKEEKKKMNSSLATTLQQYFHTPVNSINVAGIAGIAGIAGSSFAQVLARSYQQLPPLVLASAPDSGAQGYNSPFAYPLQTITNNDNPASGPLFSEPSSSESKDEGEQNQPGSSLTQPDLTMDGEPVEMERNEEGYVHFKRIKKN</sequence>
<keyword evidence="2" id="KW-0371">Homeobox</keyword>
<dbReference type="GO" id="GO:0000978">
    <property type="term" value="F:RNA polymerase II cis-regulatory region sequence-specific DNA binding"/>
    <property type="evidence" value="ECO:0007669"/>
    <property type="project" value="TreeGrafter"/>
</dbReference>
<dbReference type="STRING" id="570277.EZMO1_3975"/>
<dbReference type="GO" id="GO:0000981">
    <property type="term" value="F:DNA-binding transcription factor activity, RNA polymerase II-specific"/>
    <property type="evidence" value="ECO:0007669"/>
    <property type="project" value="TreeGrafter"/>
</dbReference>
<dbReference type="PANTHER" id="PTHR24339:SF30">
    <property type="entry name" value="LATERAL MUSCLES SCARCER, ISOFORM B"/>
    <property type="match status" value="1"/>
</dbReference>
<dbReference type="InterPro" id="IPR009057">
    <property type="entry name" value="Homeodomain-like_sf"/>
</dbReference>
<dbReference type="AlphaFoldDB" id="A0A142BGN8"/>